<dbReference type="PANTHER" id="PTHR21377:SF0">
    <property type="entry name" value="PROTEIN FAM210B, MITOCHONDRIAL"/>
    <property type="match status" value="1"/>
</dbReference>
<protein>
    <recommendedName>
        <fullName evidence="3">DUF1279 domain-containing protein</fullName>
    </recommendedName>
</protein>
<feature type="transmembrane region" description="Helical" evidence="2">
    <location>
        <begin position="87"/>
        <end position="109"/>
    </location>
</feature>
<comment type="caution">
    <text evidence="4">The sequence shown here is derived from an EMBL/GenBank/DDBJ whole genome shotgun (WGS) entry which is preliminary data.</text>
</comment>
<keyword evidence="2" id="KW-0472">Membrane</keyword>
<dbReference type="Proteomes" id="UP000186922">
    <property type="component" value="Unassembled WGS sequence"/>
</dbReference>
<evidence type="ECO:0000259" key="3">
    <source>
        <dbReference type="Pfam" id="PF06916"/>
    </source>
</evidence>
<name>A0A1D1V8E9_RAMVA</name>
<dbReference type="Pfam" id="PF06916">
    <property type="entry name" value="FAM210A-B_dom"/>
    <property type="match status" value="1"/>
</dbReference>
<evidence type="ECO:0000256" key="2">
    <source>
        <dbReference type="SAM" id="Phobius"/>
    </source>
</evidence>
<keyword evidence="2" id="KW-0812">Transmembrane</keyword>
<reference evidence="4 5" key="1">
    <citation type="journal article" date="2016" name="Nat. Commun.">
        <title>Extremotolerant tardigrade genome and improved radiotolerance of human cultured cells by tardigrade-unique protein.</title>
        <authorList>
            <person name="Hashimoto T."/>
            <person name="Horikawa D.D."/>
            <person name="Saito Y."/>
            <person name="Kuwahara H."/>
            <person name="Kozuka-Hata H."/>
            <person name="Shin-I T."/>
            <person name="Minakuchi Y."/>
            <person name="Ohishi K."/>
            <person name="Motoyama A."/>
            <person name="Aizu T."/>
            <person name="Enomoto A."/>
            <person name="Kondo K."/>
            <person name="Tanaka S."/>
            <person name="Hara Y."/>
            <person name="Koshikawa S."/>
            <person name="Sagara H."/>
            <person name="Miura T."/>
            <person name="Yokobori S."/>
            <person name="Miyagawa K."/>
            <person name="Suzuki Y."/>
            <person name="Kubo T."/>
            <person name="Oyama M."/>
            <person name="Kohara Y."/>
            <person name="Fujiyama A."/>
            <person name="Arakawa K."/>
            <person name="Katayama T."/>
            <person name="Toyoda A."/>
            <person name="Kunieda T."/>
        </authorList>
    </citation>
    <scope>NUCLEOTIDE SEQUENCE [LARGE SCALE GENOMIC DNA]</scope>
    <source>
        <strain evidence="4 5">YOKOZUNA-1</strain>
    </source>
</reference>
<dbReference type="InterPro" id="IPR009688">
    <property type="entry name" value="FAM210A/B-like_dom"/>
</dbReference>
<dbReference type="AlphaFoldDB" id="A0A1D1V8E9"/>
<organism evidence="4 5">
    <name type="scientific">Ramazzottius varieornatus</name>
    <name type="common">Water bear</name>
    <name type="synonym">Tardigrade</name>
    <dbReference type="NCBI Taxonomy" id="947166"/>
    <lineage>
        <taxon>Eukaryota</taxon>
        <taxon>Metazoa</taxon>
        <taxon>Ecdysozoa</taxon>
        <taxon>Tardigrada</taxon>
        <taxon>Eutardigrada</taxon>
        <taxon>Parachela</taxon>
        <taxon>Hypsibioidea</taxon>
        <taxon>Ramazzottiidae</taxon>
        <taxon>Ramazzottius</taxon>
    </lineage>
</organism>
<dbReference type="PANTHER" id="PTHR21377">
    <property type="entry name" value="PROTEIN FAM210B, MITOCHONDRIAL"/>
    <property type="match status" value="1"/>
</dbReference>
<keyword evidence="5" id="KW-1185">Reference proteome</keyword>
<evidence type="ECO:0000256" key="1">
    <source>
        <dbReference type="SAM" id="MobiDB-lite"/>
    </source>
</evidence>
<keyword evidence="2" id="KW-1133">Transmembrane helix</keyword>
<evidence type="ECO:0000313" key="5">
    <source>
        <dbReference type="Proteomes" id="UP000186922"/>
    </source>
</evidence>
<feature type="transmembrane region" description="Helical" evidence="2">
    <location>
        <begin position="129"/>
        <end position="151"/>
    </location>
</feature>
<dbReference type="GO" id="GO:0005739">
    <property type="term" value="C:mitochondrion"/>
    <property type="evidence" value="ECO:0007669"/>
    <property type="project" value="TreeGrafter"/>
</dbReference>
<dbReference type="EMBL" id="BDGG01000003">
    <property type="protein sequence ID" value="GAU95103.1"/>
    <property type="molecule type" value="Genomic_DNA"/>
</dbReference>
<proteinExistence type="predicted"/>
<gene>
    <name evidence="4" type="primary">RvY_06779-1</name>
    <name evidence="4" type="synonym">RvY_06779.1</name>
    <name evidence="4" type="ORF">RvY_06779</name>
</gene>
<dbReference type="InterPro" id="IPR045866">
    <property type="entry name" value="FAM210A/B-like"/>
</dbReference>
<dbReference type="STRING" id="947166.A0A1D1V8E9"/>
<sequence length="189" mass="20226">MLCSSLLIRHLHRSSSTIFSHLSSKTSVSLGSFDGLRIPSSTRRLQLSALRPNVPSAQNSPDSPAKLSPPKQEKSALDMVKGFYGHYGYTALTFHTGVAAMSLAFWVLLVRSPVDVSGFMAQIGVLTPLTLLITKTATSFGAGSFAVGYLLHKVTGPIRVLITILATPALVRKYGGRTAEKVTQAKKSP</sequence>
<feature type="domain" description="DUF1279" evidence="3">
    <location>
        <begin position="79"/>
        <end position="168"/>
    </location>
</feature>
<feature type="region of interest" description="Disordered" evidence="1">
    <location>
        <begin position="52"/>
        <end position="71"/>
    </location>
</feature>
<evidence type="ECO:0000313" key="4">
    <source>
        <dbReference type="EMBL" id="GAU95103.1"/>
    </source>
</evidence>
<accession>A0A1D1V8E9</accession>
<dbReference type="OrthoDB" id="426386at2759"/>